<dbReference type="SMART" id="SM00401">
    <property type="entry name" value="ZnF_GATA"/>
    <property type="match status" value="1"/>
</dbReference>
<evidence type="ECO:0000313" key="9">
    <source>
        <dbReference type="EMBL" id="AET37682.1"/>
    </source>
</evidence>
<dbReference type="GO" id="GO:0008270">
    <property type="term" value="F:zinc ion binding"/>
    <property type="evidence" value="ECO:0007669"/>
    <property type="project" value="UniProtKB-KW"/>
</dbReference>
<evidence type="ECO:0000256" key="4">
    <source>
        <dbReference type="ARBA" id="ARBA00022833"/>
    </source>
</evidence>
<evidence type="ECO:0000256" key="6">
    <source>
        <dbReference type="PROSITE-ProRule" id="PRU00094"/>
    </source>
</evidence>
<keyword evidence="10" id="KW-1185">Reference proteome</keyword>
<dbReference type="SUPFAM" id="SSF57716">
    <property type="entry name" value="Glucocorticoid receptor-like (DNA-binding domain)"/>
    <property type="match status" value="1"/>
</dbReference>
<sequence>MSTINRELAEGQEGDDDRRLTQDFILDSCTELLGRMHCNAKSSLQYKNNMSTLTWKVMGMRMKMEKWGGDGRMEFVDDRMGGGWIGGGAHDCGMMDGDINSSFGATVDEEEEGGVVDVGCGPGYNINSQFLETDGDSLFDSSEGLSVTSHHGLESGDSDLLFDATRGLHSGSFSSYDQPVGFMPIDMYHGLVSGVEPSPSGQVKDGYATHSGEHLMLAVDSDDMSPVAVNETTKWTPLQFGHATAACAAGGDVDTPDVRSSRGGGLSDNVGDRDHELRGMLLNSGSLVASKFGLGSHAVSSELLPISLPSTGSEISLQDLSTPKNDMDVSPQKTTTTVGVALMTVPSRKPVTAVNSSPLAVAANIPSLISGHDGVTSRRGSQQQKFVRKKAFTKSSPSVRSNISLGVYNGSAHNLAPSSVSANKTQSDPSHQRSSKPILKSDTKCTNCHTKTTPLWRRDPQGNPLCNACGLFLKLHGVVRPLSLKTDVIKKRQRSSNRSSLGSSKNSSESPKNNNSNSNSNNGSGLSPSKDLSITGAPQRQGATSYGSNLGRRPPAMKKPSSNKLLTLTSNQQNSPIGAVNSVPGISPGVQQFQSPFLNDVGNGLSAANNMVTDPLTNATNNDGLSLYLSTEQQVLSNEQYPENSGGPNWEWLTLSL</sequence>
<dbReference type="PRINTS" id="PR00619">
    <property type="entry name" value="GATAZNFINGER"/>
</dbReference>
<feature type="region of interest" description="Disordered" evidence="7">
    <location>
        <begin position="370"/>
        <end position="393"/>
    </location>
</feature>
<dbReference type="Proteomes" id="UP000006790">
    <property type="component" value="Chromosome 1"/>
</dbReference>
<dbReference type="PANTHER" id="PTHR10071:SF281">
    <property type="entry name" value="BOX A-BINDING FACTOR-RELATED"/>
    <property type="match status" value="1"/>
</dbReference>
<evidence type="ECO:0000256" key="2">
    <source>
        <dbReference type="ARBA" id="ARBA00022723"/>
    </source>
</evidence>
<dbReference type="FunFam" id="3.30.50.10:FF:000007">
    <property type="entry name" value="Nitrogen regulatory AreA, N-terminal"/>
    <property type="match status" value="1"/>
</dbReference>
<evidence type="ECO:0000259" key="8">
    <source>
        <dbReference type="PROSITE" id="PS50114"/>
    </source>
</evidence>
<dbReference type="InterPro" id="IPR039355">
    <property type="entry name" value="Transcription_factor_GATA"/>
</dbReference>
<dbReference type="eggNOG" id="KOG1601">
    <property type="taxonomic scope" value="Eukaryota"/>
</dbReference>
<dbReference type="InterPro" id="IPR000679">
    <property type="entry name" value="Znf_GATA"/>
</dbReference>
<evidence type="ECO:0000256" key="5">
    <source>
        <dbReference type="ARBA" id="ARBA00023242"/>
    </source>
</evidence>
<dbReference type="GO" id="GO:0045944">
    <property type="term" value="P:positive regulation of transcription by RNA polymerase II"/>
    <property type="evidence" value="ECO:0007669"/>
    <property type="project" value="TreeGrafter"/>
</dbReference>
<dbReference type="CDD" id="cd00202">
    <property type="entry name" value="ZnF_GATA"/>
    <property type="match status" value="1"/>
</dbReference>
<feature type="compositionally biased region" description="Polar residues" evidence="7">
    <location>
        <begin position="416"/>
        <end position="429"/>
    </location>
</feature>
<organism evidence="9 10">
    <name type="scientific">Eremothecium cymbalariae (strain CBS 270.75 / DBVPG 7215 / KCTC 17166 / NRRL Y-17582)</name>
    <name type="common">Yeast</name>
    <dbReference type="NCBI Taxonomy" id="931890"/>
    <lineage>
        <taxon>Eukaryota</taxon>
        <taxon>Fungi</taxon>
        <taxon>Dikarya</taxon>
        <taxon>Ascomycota</taxon>
        <taxon>Saccharomycotina</taxon>
        <taxon>Saccharomycetes</taxon>
        <taxon>Saccharomycetales</taxon>
        <taxon>Saccharomycetaceae</taxon>
        <taxon>Eremothecium</taxon>
    </lineage>
</organism>
<keyword evidence="3 6" id="KW-0863">Zinc-finger</keyword>
<dbReference type="InterPro" id="IPR013088">
    <property type="entry name" value="Znf_NHR/GATA"/>
</dbReference>
<dbReference type="PANTHER" id="PTHR10071">
    <property type="entry name" value="TRANSCRIPTION FACTOR GATA FAMILY MEMBER"/>
    <property type="match status" value="1"/>
</dbReference>
<keyword evidence="5" id="KW-0539">Nucleus</keyword>
<feature type="compositionally biased region" description="Polar residues" evidence="7">
    <location>
        <begin position="530"/>
        <end position="548"/>
    </location>
</feature>
<proteinExistence type="predicted"/>
<dbReference type="Gene3D" id="3.30.50.10">
    <property type="entry name" value="Erythroid Transcription Factor GATA-1, subunit A"/>
    <property type="match status" value="1"/>
</dbReference>
<feature type="region of interest" description="Disordered" evidence="7">
    <location>
        <begin position="416"/>
        <end position="444"/>
    </location>
</feature>
<evidence type="ECO:0000313" key="10">
    <source>
        <dbReference type="Proteomes" id="UP000006790"/>
    </source>
</evidence>
<dbReference type="GO" id="GO:0000981">
    <property type="term" value="F:DNA-binding transcription factor activity, RNA polymerase II-specific"/>
    <property type="evidence" value="ECO:0007669"/>
    <property type="project" value="TreeGrafter"/>
</dbReference>
<dbReference type="GO" id="GO:0005634">
    <property type="term" value="C:nucleus"/>
    <property type="evidence" value="ECO:0007669"/>
    <property type="project" value="UniProtKB-SubCell"/>
</dbReference>
<reference evidence="10" key="1">
    <citation type="journal article" date="2012" name="G3 (Bethesda)">
        <title>Pichia sorbitophila, an interspecies yeast hybrid reveals early steps of genome resolution following polyploidization.</title>
        <authorList>
            <person name="Leh Louis V."/>
            <person name="Despons L."/>
            <person name="Friedrich A."/>
            <person name="Martin T."/>
            <person name="Durrens P."/>
            <person name="Casaregola S."/>
            <person name="Neuveglise C."/>
            <person name="Fairhead C."/>
            <person name="Marck C."/>
            <person name="Cruz J.A."/>
            <person name="Straub M.L."/>
            <person name="Kugler V."/>
            <person name="Sacerdot C."/>
            <person name="Uzunov Z."/>
            <person name="Thierry A."/>
            <person name="Weiss S."/>
            <person name="Bleykasten C."/>
            <person name="De Montigny J."/>
            <person name="Jacques N."/>
            <person name="Jung P."/>
            <person name="Lemaire M."/>
            <person name="Mallet S."/>
            <person name="Morel G."/>
            <person name="Richard G.F."/>
            <person name="Sarkar A."/>
            <person name="Savel G."/>
            <person name="Schacherer J."/>
            <person name="Seret M.L."/>
            <person name="Talla E."/>
            <person name="Samson G."/>
            <person name="Jubin C."/>
            <person name="Poulain J."/>
            <person name="Vacherie B."/>
            <person name="Barbe V."/>
            <person name="Pelletier E."/>
            <person name="Sherman D.J."/>
            <person name="Westhof E."/>
            <person name="Weissenbach J."/>
            <person name="Baret P.V."/>
            <person name="Wincker P."/>
            <person name="Gaillardin C."/>
            <person name="Dujon B."/>
            <person name="Souciet J.L."/>
        </authorList>
    </citation>
    <scope>NUCLEOTIDE SEQUENCE [LARGE SCALE GENOMIC DNA]</scope>
    <source>
        <strain evidence="10">CBS 270.75 / DBVPG 7215 / KCTC 17166 / NRRL Y-17582</strain>
    </source>
</reference>
<dbReference type="GO" id="GO:0000978">
    <property type="term" value="F:RNA polymerase II cis-regulatory region sequence-specific DNA binding"/>
    <property type="evidence" value="ECO:0007669"/>
    <property type="project" value="TreeGrafter"/>
</dbReference>
<keyword evidence="4" id="KW-0862">Zinc</keyword>
<dbReference type="GeneID" id="11470408"/>
<gene>
    <name evidence="9" type="ordered locus">Ecym_1456</name>
</gene>
<evidence type="ECO:0000256" key="3">
    <source>
        <dbReference type="ARBA" id="ARBA00022771"/>
    </source>
</evidence>
<evidence type="ECO:0000256" key="1">
    <source>
        <dbReference type="ARBA" id="ARBA00004123"/>
    </source>
</evidence>
<comment type="subcellular location">
    <subcellularLocation>
        <location evidence="1">Nucleus</location>
    </subcellularLocation>
</comment>
<feature type="region of interest" description="Disordered" evidence="7">
    <location>
        <begin position="489"/>
        <end position="562"/>
    </location>
</feature>
<keyword evidence="2" id="KW-0479">Metal-binding</keyword>
<feature type="compositionally biased region" description="Low complexity" evidence="7">
    <location>
        <begin position="496"/>
        <end position="529"/>
    </location>
</feature>
<dbReference type="Pfam" id="PF00320">
    <property type="entry name" value="GATA"/>
    <property type="match status" value="1"/>
</dbReference>
<feature type="domain" description="GATA-type" evidence="8">
    <location>
        <begin position="439"/>
        <end position="492"/>
    </location>
</feature>
<dbReference type="EMBL" id="CP002497">
    <property type="protein sequence ID" value="AET37682.1"/>
    <property type="molecule type" value="Genomic_DNA"/>
</dbReference>
<protein>
    <recommendedName>
        <fullName evidence="8">GATA-type domain-containing protein</fullName>
    </recommendedName>
</protein>
<dbReference type="HOGENOM" id="CLU_397977_0_0_1"/>
<dbReference type="RefSeq" id="XP_003644499.1">
    <property type="nucleotide sequence ID" value="XM_003644451.1"/>
</dbReference>
<dbReference type="InParanoid" id="G8JMG5"/>
<dbReference type="AlphaFoldDB" id="G8JMG5"/>
<dbReference type="GO" id="GO:0000122">
    <property type="term" value="P:negative regulation of transcription by RNA polymerase II"/>
    <property type="evidence" value="ECO:0007669"/>
    <property type="project" value="TreeGrafter"/>
</dbReference>
<name>G8JMG5_ERECY</name>
<dbReference type="STRING" id="931890.G8JMG5"/>
<evidence type="ECO:0000256" key="7">
    <source>
        <dbReference type="SAM" id="MobiDB-lite"/>
    </source>
</evidence>
<dbReference type="PROSITE" id="PS00344">
    <property type="entry name" value="GATA_ZN_FINGER_1"/>
    <property type="match status" value="1"/>
</dbReference>
<accession>G8JMG5</accession>
<dbReference type="PROSITE" id="PS50114">
    <property type="entry name" value="GATA_ZN_FINGER_2"/>
    <property type="match status" value="1"/>
</dbReference>
<dbReference type="KEGG" id="erc:Ecym_1456"/>
<dbReference type="OrthoDB" id="515401at2759"/>